<dbReference type="PANTHER" id="PTHR24276:SF98">
    <property type="entry name" value="FI18310P1-RELATED"/>
    <property type="match status" value="1"/>
</dbReference>
<evidence type="ECO:0000256" key="2">
    <source>
        <dbReference type="ARBA" id="ARBA00022670"/>
    </source>
</evidence>
<reference evidence="9" key="1">
    <citation type="submission" date="2022-01" db="EMBL/GenBank/DDBJ databases">
        <authorList>
            <person name="King R."/>
        </authorList>
    </citation>
    <scope>NUCLEOTIDE SEQUENCE</scope>
</reference>
<evidence type="ECO:0000313" key="10">
    <source>
        <dbReference type="Proteomes" id="UP001153636"/>
    </source>
</evidence>
<evidence type="ECO:0000256" key="6">
    <source>
        <dbReference type="RuleBase" id="RU363034"/>
    </source>
</evidence>
<evidence type="ECO:0000313" key="9">
    <source>
        <dbReference type="EMBL" id="CAH1110325.1"/>
    </source>
</evidence>
<sequence>MISLRNIVFIFSIFTLALGRHTLKIIEGEDADIKDYPYMVAFLQDNATMFLCGAAIINENTLLTAAHCFFYENPYTATITYGATIYYEGTKRNISKAFIHPNFTGEYASTNDIGVLKIDPPLVFSETVQPIKLPQSNTPNPEGKIANFAGWGISSFDLFHQTIKLQKVNLTIVDMKTCVEIYKNTDTPLDPETQICAQADMSDGKMRGACYGDSGSPLVVDGVTYGITSKCPGGCGNATTPTIYTRVAGYLDWLSDKL</sequence>
<keyword evidence="3 6" id="KW-0378">Hydrolase</keyword>
<dbReference type="PRINTS" id="PR00722">
    <property type="entry name" value="CHYMOTRYPSIN"/>
</dbReference>
<dbReference type="GO" id="GO:0004252">
    <property type="term" value="F:serine-type endopeptidase activity"/>
    <property type="evidence" value="ECO:0007669"/>
    <property type="project" value="InterPro"/>
</dbReference>
<keyword evidence="7" id="KW-0732">Signal</keyword>
<dbReference type="Pfam" id="PF00089">
    <property type="entry name" value="Trypsin"/>
    <property type="match status" value="1"/>
</dbReference>
<dbReference type="InterPro" id="IPR033116">
    <property type="entry name" value="TRYPSIN_SER"/>
</dbReference>
<dbReference type="InterPro" id="IPR050430">
    <property type="entry name" value="Peptidase_S1"/>
</dbReference>
<dbReference type="CDD" id="cd00190">
    <property type="entry name" value="Tryp_SPc"/>
    <property type="match status" value="1"/>
</dbReference>
<dbReference type="InterPro" id="IPR001314">
    <property type="entry name" value="Peptidase_S1A"/>
</dbReference>
<name>A0A9P0D1E0_9CUCU</name>
<dbReference type="InterPro" id="IPR043504">
    <property type="entry name" value="Peptidase_S1_PA_chymotrypsin"/>
</dbReference>
<keyword evidence="4 6" id="KW-0720">Serine protease</keyword>
<evidence type="ECO:0000259" key="8">
    <source>
        <dbReference type="PROSITE" id="PS50240"/>
    </source>
</evidence>
<evidence type="ECO:0000256" key="1">
    <source>
        <dbReference type="ARBA" id="ARBA00007664"/>
    </source>
</evidence>
<dbReference type="PROSITE" id="PS50240">
    <property type="entry name" value="TRYPSIN_DOM"/>
    <property type="match status" value="1"/>
</dbReference>
<protein>
    <recommendedName>
        <fullName evidence="8">Peptidase S1 domain-containing protein</fullName>
    </recommendedName>
</protein>
<dbReference type="InterPro" id="IPR009003">
    <property type="entry name" value="Peptidase_S1_PA"/>
</dbReference>
<feature type="chain" id="PRO_5040275120" description="Peptidase S1 domain-containing protein" evidence="7">
    <location>
        <begin position="20"/>
        <end position="258"/>
    </location>
</feature>
<keyword evidence="10" id="KW-1185">Reference proteome</keyword>
<dbReference type="InterPro" id="IPR001254">
    <property type="entry name" value="Trypsin_dom"/>
</dbReference>
<proteinExistence type="inferred from homology"/>
<dbReference type="SUPFAM" id="SSF50494">
    <property type="entry name" value="Trypsin-like serine proteases"/>
    <property type="match status" value="1"/>
</dbReference>
<comment type="similarity">
    <text evidence="1">Belongs to the peptidase S1 family.</text>
</comment>
<feature type="signal peptide" evidence="7">
    <location>
        <begin position="1"/>
        <end position="19"/>
    </location>
</feature>
<dbReference type="SMART" id="SM00020">
    <property type="entry name" value="Tryp_SPc"/>
    <property type="match status" value="1"/>
</dbReference>
<dbReference type="PANTHER" id="PTHR24276">
    <property type="entry name" value="POLYSERASE-RELATED"/>
    <property type="match status" value="1"/>
</dbReference>
<dbReference type="InterPro" id="IPR018114">
    <property type="entry name" value="TRYPSIN_HIS"/>
</dbReference>
<dbReference type="OrthoDB" id="6704066at2759"/>
<dbReference type="PROSITE" id="PS00134">
    <property type="entry name" value="TRYPSIN_HIS"/>
    <property type="match status" value="1"/>
</dbReference>
<evidence type="ECO:0000256" key="7">
    <source>
        <dbReference type="SAM" id="SignalP"/>
    </source>
</evidence>
<dbReference type="EMBL" id="OV651817">
    <property type="protein sequence ID" value="CAH1110325.1"/>
    <property type="molecule type" value="Genomic_DNA"/>
</dbReference>
<dbReference type="Proteomes" id="UP001153636">
    <property type="component" value="Chromosome 5"/>
</dbReference>
<dbReference type="FunFam" id="2.40.10.10:FF:000068">
    <property type="entry name" value="transmembrane protease serine 2"/>
    <property type="match status" value="1"/>
</dbReference>
<dbReference type="GO" id="GO:0006508">
    <property type="term" value="P:proteolysis"/>
    <property type="evidence" value="ECO:0007669"/>
    <property type="project" value="UniProtKB-KW"/>
</dbReference>
<accession>A0A9P0D1E0</accession>
<evidence type="ECO:0000256" key="4">
    <source>
        <dbReference type="ARBA" id="ARBA00022825"/>
    </source>
</evidence>
<dbReference type="PROSITE" id="PS00135">
    <property type="entry name" value="TRYPSIN_SER"/>
    <property type="match status" value="1"/>
</dbReference>
<feature type="domain" description="Peptidase S1" evidence="8">
    <location>
        <begin position="25"/>
        <end position="258"/>
    </location>
</feature>
<organism evidence="9 10">
    <name type="scientific">Psylliodes chrysocephalus</name>
    <dbReference type="NCBI Taxonomy" id="3402493"/>
    <lineage>
        <taxon>Eukaryota</taxon>
        <taxon>Metazoa</taxon>
        <taxon>Ecdysozoa</taxon>
        <taxon>Arthropoda</taxon>
        <taxon>Hexapoda</taxon>
        <taxon>Insecta</taxon>
        <taxon>Pterygota</taxon>
        <taxon>Neoptera</taxon>
        <taxon>Endopterygota</taxon>
        <taxon>Coleoptera</taxon>
        <taxon>Polyphaga</taxon>
        <taxon>Cucujiformia</taxon>
        <taxon>Chrysomeloidea</taxon>
        <taxon>Chrysomelidae</taxon>
        <taxon>Galerucinae</taxon>
        <taxon>Alticini</taxon>
        <taxon>Psylliodes</taxon>
    </lineage>
</organism>
<gene>
    <name evidence="9" type="ORF">PSYICH_LOCUS11355</name>
</gene>
<evidence type="ECO:0000256" key="3">
    <source>
        <dbReference type="ARBA" id="ARBA00022801"/>
    </source>
</evidence>
<keyword evidence="2 6" id="KW-0645">Protease</keyword>
<dbReference type="Gene3D" id="2.40.10.10">
    <property type="entry name" value="Trypsin-like serine proteases"/>
    <property type="match status" value="1"/>
</dbReference>
<dbReference type="AlphaFoldDB" id="A0A9P0D1E0"/>
<keyword evidence="5" id="KW-1015">Disulfide bond</keyword>
<evidence type="ECO:0000256" key="5">
    <source>
        <dbReference type="ARBA" id="ARBA00023157"/>
    </source>
</evidence>